<comment type="caution">
    <text evidence="13">Lacks conserved residue(s) required for the propagation of feature annotation.</text>
</comment>
<dbReference type="NCBIfam" id="TIGR00435">
    <property type="entry name" value="cysS"/>
    <property type="match status" value="1"/>
</dbReference>
<accession>A0A1F8GCL9</accession>
<dbReference type="STRING" id="1802694.A2918_01860"/>
<dbReference type="GO" id="GO:0006423">
    <property type="term" value="P:cysteinyl-tRNA aminoacylation"/>
    <property type="evidence" value="ECO:0007669"/>
    <property type="project" value="UniProtKB-UniRule"/>
</dbReference>
<gene>
    <name evidence="13" type="primary">cysS</name>
    <name evidence="15" type="ORF">A2918_01860</name>
</gene>
<evidence type="ECO:0000256" key="12">
    <source>
        <dbReference type="ARBA" id="ARBA00023146"/>
    </source>
</evidence>
<evidence type="ECO:0000256" key="13">
    <source>
        <dbReference type="HAMAP-Rule" id="MF_00041"/>
    </source>
</evidence>
<dbReference type="GO" id="GO:0005524">
    <property type="term" value="F:ATP binding"/>
    <property type="evidence" value="ECO:0007669"/>
    <property type="project" value="UniProtKB-UniRule"/>
</dbReference>
<evidence type="ECO:0000256" key="7">
    <source>
        <dbReference type="ARBA" id="ARBA00022723"/>
    </source>
</evidence>
<dbReference type="InterPro" id="IPR015273">
    <property type="entry name" value="Cys-tRNA-synt_Ia_DALR"/>
</dbReference>
<evidence type="ECO:0000256" key="4">
    <source>
        <dbReference type="ARBA" id="ARBA00011245"/>
    </source>
</evidence>
<dbReference type="InterPro" id="IPR015803">
    <property type="entry name" value="Cys-tRNA-ligase"/>
</dbReference>
<reference evidence="15 16" key="1">
    <citation type="journal article" date="2016" name="Nat. Commun.">
        <title>Thousands of microbial genomes shed light on interconnected biogeochemical processes in an aquifer system.</title>
        <authorList>
            <person name="Anantharaman K."/>
            <person name="Brown C.T."/>
            <person name="Hug L.A."/>
            <person name="Sharon I."/>
            <person name="Castelle C.J."/>
            <person name="Probst A.J."/>
            <person name="Thomas B.C."/>
            <person name="Singh A."/>
            <person name="Wilkins M.J."/>
            <person name="Karaoz U."/>
            <person name="Brodie E.L."/>
            <person name="Williams K.H."/>
            <person name="Hubbard S.S."/>
            <person name="Banfield J.F."/>
        </authorList>
    </citation>
    <scope>NUCLEOTIDE SEQUENCE [LARGE SCALE GENOMIC DNA]</scope>
</reference>
<dbReference type="Proteomes" id="UP000178227">
    <property type="component" value="Unassembled WGS sequence"/>
</dbReference>
<evidence type="ECO:0000313" key="16">
    <source>
        <dbReference type="Proteomes" id="UP000178227"/>
    </source>
</evidence>
<dbReference type="SUPFAM" id="SSF47323">
    <property type="entry name" value="Anticodon-binding domain of a subclass of class I aminoacyl-tRNA synthetases"/>
    <property type="match status" value="1"/>
</dbReference>
<feature type="binding site" evidence="13">
    <location>
        <position position="286"/>
    </location>
    <ligand>
        <name>ATP</name>
        <dbReference type="ChEBI" id="CHEBI:30616"/>
    </ligand>
</feature>
<dbReference type="InterPro" id="IPR032678">
    <property type="entry name" value="tRNA-synt_1_cat_dom"/>
</dbReference>
<dbReference type="AlphaFoldDB" id="A0A1F8GCL9"/>
<dbReference type="InterPro" id="IPR014729">
    <property type="entry name" value="Rossmann-like_a/b/a_fold"/>
</dbReference>
<evidence type="ECO:0000256" key="5">
    <source>
        <dbReference type="ARBA" id="ARBA00022490"/>
    </source>
</evidence>
<dbReference type="Gene3D" id="3.40.50.620">
    <property type="entry name" value="HUPs"/>
    <property type="match status" value="1"/>
</dbReference>
<dbReference type="SUPFAM" id="SSF52374">
    <property type="entry name" value="Nucleotidylyl transferase"/>
    <property type="match status" value="1"/>
</dbReference>
<keyword evidence="12 13" id="KW-0030">Aminoacyl-tRNA synthetase</keyword>
<dbReference type="InterPro" id="IPR024909">
    <property type="entry name" value="Cys-tRNA/MSH_ligase"/>
</dbReference>
<proteinExistence type="inferred from homology"/>
<evidence type="ECO:0000256" key="9">
    <source>
        <dbReference type="ARBA" id="ARBA00022833"/>
    </source>
</evidence>
<evidence type="ECO:0000256" key="10">
    <source>
        <dbReference type="ARBA" id="ARBA00022840"/>
    </source>
</evidence>
<keyword evidence="6 13" id="KW-0436">Ligase</keyword>
<keyword evidence="5 13" id="KW-0963">Cytoplasm</keyword>
<comment type="catalytic activity">
    <reaction evidence="13">
        <text>tRNA(Cys) + L-cysteine + ATP = L-cysteinyl-tRNA(Cys) + AMP + diphosphate</text>
        <dbReference type="Rhea" id="RHEA:17773"/>
        <dbReference type="Rhea" id="RHEA-COMP:9661"/>
        <dbReference type="Rhea" id="RHEA-COMP:9679"/>
        <dbReference type="ChEBI" id="CHEBI:30616"/>
        <dbReference type="ChEBI" id="CHEBI:33019"/>
        <dbReference type="ChEBI" id="CHEBI:35235"/>
        <dbReference type="ChEBI" id="CHEBI:78442"/>
        <dbReference type="ChEBI" id="CHEBI:78517"/>
        <dbReference type="ChEBI" id="CHEBI:456215"/>
        <dbReference type="EC" id="6.1.1.16"/>
    </reaction>
</comment>
<evidence type="ECO:0000259" key="14">
    <source>
        <dbReference type="SMART" id="SM00840"/>
    </source>
</evidence>
<evidence type="ECO:0000313" key="15">
    <source>
        <dbReference type="EMBL" id="OGN22488.1"/>
    </source>
</evidence>
<keyword evidence="8 13" id="KW-0547">Nucleotide-binding</keyword>
<keyword evidence="11 13" id="KW-0648">Protein biosynthesis</keyword>
<sequence>MIKLTNTLTSKKESFEPINGKKVNMFVCGPTVYDYIHIGNARTFVFFDVVAKYLRHRGYDVNYIQNITDIDNKIIDRAQKEGVDPLEYAKKYSDIFKEDMKTLGVTSPEYKNATDHIPEVIKQVQTLLDKNNAYIIEGDGIYFDLSTFPDYGKLSGRTAGMADDAVSRIDDSDKKRNRGDFAIWKFSQEGDPSWNFETGKYLGINNSRPAFAKATAGRPGWHIEDTAITEKYFGPQYDLHGGGQDLIFPHHEAEIAQQESASGLAPFVKYWLHVAFLINKDEKMSKSKGNFKTVHELLEKYPKEVLRFYLLSGHYRSPLEFSDKTLRQSEAGVSRIYEFVQKLNLTGENGADNAEKQIEKGRQTFLEAMDDNFNFPKALAAIFDLIRDTNNALVNNSLNKTSIEKMRDFLKETDSVLGIIPTKKEKIPDEILELVEKRENYRKSQKWEEADKIRAQIEEMGYKVEDTIYGPLMERT</sequence>
<dbReference type="GO" id="GO:0004817">
    <property type="term" value="F:cysteine-tRNA ligase activity"/>
    <property type="evidence" value="ECO:0007669"/>
    <property type="project" value="UniProtKB-UniRule"/>
</dbReference>
<evidence type="ECO:0000256" key="11">
    <source>
        <dbReference type="ARBA" id="ARBA00022917"/>
    </source>
</evidence>
<dbReference type="EMBL" id="MGKI01000011">
    <property type="protein sequence ID" value="OGN22488.1"/>
    <property type="molecule type" value="Genomic_DNA"/>
</dbReference>
<keyword evidence="10 13" id="KW-0067">ATP-binding</keyword>
<evidence type="ECO:0000256" key="3">
    <source>
        <dbReference type="ARBA" id="ARBA00005594"/>
    </source>
</evidence>
<comment type="subunit">
    <text evidence="4 13">Monomer.</text>
</comment>
<comment type="similarity">
    <text evidence="3 13">Belongs to the class-I aminoacyl-tRNA synthetase family.</text>
</comment>
<dbReference type="PANTHER" id="PTHR10890:SF3">
    <property type="entry name" value="CYSTEINE--TRNA LIGASE, CYTOPLASMIC"/>
    <property type="match status" value="1"/>
</dbReference>
<keyword evidence="9" id="KW-0862">Zinc</keyword>
<comment type="subcellular location">
    <subcellularLocation>
        <location evidence="2 13">Cytoplasm</location>
    </subcellularLocation>
</comment>
<comment type="caution">
    <text evidence="15">The sequence shown here is derived from an EMBL/GenBank/DDBJ whole genome shotgun (WGS) entry which is preliminary data.</text>
</comment>
<dbReference type="PANTHER" id="PTHR10890">
    <property type="entry name" value="CYSTEINYL-TRNA SYNTHETASE"/>
    <property type="match status" value="1"/>
</dbReference>
<dbReference type="EC" id="6.1.1.16" evidence="13"/>
<dbReference type="SMART" id="SM00840">
    <property type="entry name" value="DALR_2"/>
    <property type="match status" value="1"/>
</dbReference>
<evidence type="ECO:0000256" key="1">
    <source>
        <dbReference type="ARBA" id="ARBA00001947"/>
    </source>
</evidence>
<dbReference type="CDD" id="cd00672">
    <property type="entry name" value="CysRS_core"/>
    <property type="match status" value="1"/>
</dbReference>
<comment type="cofactor">
    <cofactor evidence="1">
        <name>Zn(2+)</name>
        <dbReference type="ChEBI" id="CHEBI:29105"/>
    </cofactor>
</comment>
<evidence type="ECO:0000256" key="2">
    <source>
        <dbReference type="ARBA" id="ARBA00004496"/>
    </source>
</evidence>
<feature type="domain" description="Cysteinyl-tRNA synthetase class Ia DALR" evidence="14">
    <location>
        <begin position="364"/>
        <end position="428"/>
    </location>
</feature>
<dbReference type="Pfam" id="PF01406">
    <property type="entry name" value="tRNA-synt_1e"/>
    <property type="match status" value="1"/>
</dbReference>
<organism evidence="15 16">
    <name type="scientific">Candidatus Yanofskybacteria bacterium RIFCSPLOWO2_01_FULL_42_49</name>
    <dbReference type="NCBI Taxonomy" id="1802694"/>
    <lineage>
        <taxon>Bacteria</taxon>
        <taxon>Candidatus Yanofskyibacteriota</taxon>
    </lineage>
</organism>
<keyword evidence="7" id="KW-0479">Metal-binding</keyword>
<feature type="short sequence motif" description="'HIGH' region" evidence="13">
    <location>
        <begin position="30"/>
        <end position="40"/>
    </location>
</feature>
<dbReference type="Gene3D" id="1.20.120.1910">
    <property type="entry name" value="Cysteine-tRNA ligase, C-terminal anti-codon recognition domain"/>
    <property type="match status" value="1"/>
</dbReference>
<dbReference type="GO" id="GO:0005737">
    <property type="term" value="C:cytoplasm"/>
    <property type="evidence" value="ECO:0007669"/>
    <property type="project" value="UniProtKB-SubCell"/>
</dbReference>
<dbReference type="GO" id="GO:0046872">
    <property type="term" value="F:metal ion binding"/>
    <property type="evidence" value="ECO:0007669"/>
    <property type="project" value="UniProtKB-KW"/>
</dbReference>
<dbReference type="HAMAP" id="MF_00041">
    <property type="entry name" value="Cys_tRNA_synth"/>
    <property type="match status" value="1"/>
</dbReference>
<name>A0A1F8GCL9_9BACT</name>
<protein>
    <recommendedName>
        <fullName evidence="13">Cysteine--tRNA ligase</fullName>
        <ecNumber evidence="13">6.1.1.16</ecNumber>
    </recommendedName>
    <alternativeName>
        <fullName evidence="13">Cysteinyl-tRNA synthetase</fullName>
        <shortName evidence="13">CysRS</shortName>
    </alternativeName>
</protein>
<dbReference type="InterPro" id="IPR009080">
    <property type="entry name" value="tRNAsynth_Ia_anticodon-bd"/>
</dbReference>
<feature type="short sequence motif" description="'KMSKS' region" evidence="13">
    <location>
        <begin position="283"/>
        <end position="287"/>
    </location>
</feature>
<evidence type="ECO:0000256" key="6">
    <source>
        <dbReference type="ARBA" id="ARBA00022598"/>
    </source>
</evidence>
<dbReference type="Pfam" id="PF09190">
    <property type="entry name" value="DALR_2"/>
    <property type="match status" value="1"/>
</dbReference>
<dbReference type="PRINTS" id="PR00983">
    <property type="entry name" value="TRNASYNTHCYS"/>
</dbReference>
<evidence type="ECO:0000256" key="8">
    <source>
        <dbReference type="ARBA" id="ARBA00022741"/>
    </source>
</evidence>